<accession>A0A564Z9W0</accession>
<keyword evidence="13" id="KW-1185">Reference proteome</keyword>
<feature type="transmembrane region" description="Helical" evidence="10">
    <location>
        <begin position="548"/>
        <end position="572"/>
    </location>
</feature>
<sequence>MSVALPKLASSISFHDVSYSKRTYKYYFFPKSYAKILNNLTGIFKPGLNVIIGPTGCGKTTFLDVLAGRTDPSLVSGSILVDGKERPNNFKRCSGYVSQDSFAMESLTVRENLYFSAALRLPANVPQKERDARVSALIKKLGLSAVANAKVGSGLIRGISGGERKRTNIGIELITDPSVIFLDEPTTGLDTYTASKLMKLLKRLTAEGKTIIASVHQPNWSIYKLFDSVTILCNGRAIYHGPAGDSPLNYFCELGYKISTHENPADFFVDLLHHDLPTEAKNRLGILLEGEAPEINETESAEGADEVNQLAICSTRILHLQQLFAVSTEWSSWINEAKLIFSSWGDTRKPSSKLSRECSSTQFHSVSGSEAELIPLMISSNSPKNPTSPAAPSPPNNQEIQSIPRIDSASLSDDAFVSYVNSRKSPAEFSNRRESDIENGNSNNFEPIPFYRQFAVLASRGFLNTMRNPKVAAVPFVAVAVFTMILGSVYYQLGLSSEAGLQNRTGLFFFLCLELAYFNGNAVDLFIRDRPQFRHERACGFYRTSVYFLAKLLCEAMPIKLGPILFFFPILYAMTGLRKSFAAMFFFETTCLCMGTAAAGIFMFSVLLFDHVSLGYVIAGIILSFMMSFGGFLMNVVSAWWLGWCRYLSIFWYAYSSLSINEIHGATFCPMSTNINSKYLTSPFGHGNFSRTSCVSGDDFLTSKGIVFEPTWRAWINPLALALFSCAVYFLCYIRLRLTKVY</sequence>
<evidence type="ECO:0000256" key="7">
    <source>
        <dbReference type="ARBA" id="ARBA00022989"/>
    </source>
</evidence>
<dbReference type="InterPro" id="IPR003439">
    <property type="entry name" value="ABC_transporter-like_ATP-bd"/>
</dbReference>
<evidence type="ECO:0000259" key="11">
    <source>
        <dbReference type="PROSITE" id="PS50893"/>
    </source>
</evidence>
<evidence type="ECO:0000256" key="9">
    <source>
        <dbReference type="SAM" id="MobiDB-lite"/>
    </source>
</evidence>
<evidence type="ECO:0000256" key="1">
    <source>
        <dbReference type="ARBA" id="ARBA00004141"/>
    </source>
</evidence>
<dbReference type="InterPro" id="IPR003593">
    <property type="entry name" value="AAA+_ATPase"/>
</dbReference>
<dbReference type="PANTHER" id="PTHR48041:SF116">
    <property type="entry name" value="PROTEIN BROWN"/>
    <property type="match status" value="1"/>
</dbReference>
<feature type="transmembrane region" description="Helical" evidence="10">
    <location>
        <begin position="471"/>
        <end position="493"/>
    </location>
</feature>
<keyword evidence="7 10" id="KW-1133">Transmembrane helix</keyword>
<dbReference type="CDD" id="cd03213">
    <property type="entry name" value="ABCG_EPDR"/>
    <property type="match status" value="1"/>
</dbReference>
<feature type="domain" description="ABC transporter" evidence="11">
    <location>
        <begin position="12"/>
        <end position="259"/>
    </location>
</feature>
<dbReference type="InterPro" id="IPR043926">
    <property type="entry name" value="ABCG_dom"/>
</dbReference>
<keyword evidence="8 10" id="KW-0472">Membrane</keyword>
<dbReference type="GO" id="GO:0005524">
    <property type="term" value="F:ATP binding"/>
    <property type="evidence" value="ECO:0007669"/>
    <property type="project" value="UniProtKB-KW"/>
</dbReference>
<keyword evidence="6" id="KW-0067">ATP-binding</keyword>
<dbReference type="Proteomes" id="UP000321570">
    <property type="component" value="Unassembled WGS sequence"/>
</dbReference>
<dbReference type="SMART" id="SM00382">
    <property type="entry name" value="AAA"/>
    <property type="match status" value="1"/>
</dbReference>
<dbReference type="Pfam" id="PF00005">
    <property type="entry name" value="ABC_tran"/>
    <property type="match status" value="1"/>
</dbReference>
<evidence type="ECO:0000256" key="6">
    <source>
        <dbReference type="ARBA" id="ARBA00022840"/>
    </source>
</evidence>
<comment type="subcellular location">
    <subcellularLocation>
        <location evidence="1">Membrane</location>
        <topology evidence="1">Multi-pass membrane protein</topology>
    </subcellularLocation>
</comment>
<evidence type="ECO:0000313" key="13">
    <source>
        <dbReference type="Proteomes" id="UP000321570"/>
    </source>
</evidence>
<keyword evidence="4 10" id="KW-0812">Transmembrane</keyword>
<evidence type="ECO:0000256" key="8">
    <source>
        <dbReference type="ARBA" id="ARBA00023136"/>
    </source>
</evidence>
<protein>
    <recommendedName>
        <fullName evidence="11">ABC transporter domain-containing protein</fullName>
    </recommendedName>
</protein>
<evidence type="ECO:0000256" key="3">
    <source>
        <dbReference type="ARBA" id="ARBA00022448"/>
    </source>
</evidence>
<gene>
    <name evidence="12" type="ORF">WMSIL1_LOCUS13601</name>
</gene>
<keyword evidence="5" id="KW-0547">Nucleotide-binding</keyword>
<evidence type="ECO:0000313" key="12">
    <source>
        <dbReference type="EMBL" id="VUZ55823.1"/>
    </source>
</evidence>
<feature type="region of interest" description="Disordered" evidence="9">
    <location>
        <begin position="378"/>
        <end position="401"/>
    </location>
</feature>
<dbReference type="InterPro" id="IPR013525">
    <property type="entry name" value="ABC2_TM"/>
</dbReference>
<dbReference type="AlphaFoldDB" id="A0A564Z9W0"/>
<dbReference type="GO" id="GO:0016887">
    <property type="term" value="F:ATP hydrolysis activity"/>
    <property type="evidence" value="ECO:0007669"/>
    <property type="project" value="InterPro"/>
</dbReference>
<feature type="transmembrane region" description="Helical" evidence="10">
    <location>
        <begin position="505"/>
        <end position="527"/>
    </location>
</feature>
<dbReference type="GO" id="GO:0140359">
    <property type="term" value="F:ABC-type transporter activity"/>
    <property type="evidence" value="ECO:0007669"/>
    <property type="project" value="InterPro"/>
</dbReference>
<dbReference type="InterPro" id="IPR050352">
    <property type="entry name" value="ABCG_transporters"/>
</dbReference>
<reference evidence="12 13" key="1">
    <citation type="submission" date="2019-07" db="EMBL/GenBank/DDBJ databases">
        <authorList>
            <person name="Jastrzebski P J."/>
            <person name="Paukszto L."/>
            <person name="Jastrzebski P J."/>
        </authorList>
    </citation>
    <scope>NUCLEOTIDE SEQUENCE [LARGE SCALE GENOMIC DNA]</scope>
    <source>
        <strain evidence="12 13">WMS-il1</strain>
    </source>
</reference>
<dbReference type="Gene3D" id="3.40.50.300">
    <property type="entry name" value="P-loop containing nucleotide triphosphate hydrolases"/>
    <property type="match status" value="1"/>
</dbReference>
<organism evidence="12 13">
    <name type="scientific">Hymenolepis diminuta</name>
    <name type="common">Rat tapeworm</name>
    <dbReference type="NCBI Taxonomy" id="6216"/>
    <lineage>
        <taxon>Eukaryota</taxon>
        <taxon>Metazoa</taxon>
        <taxon>Spiralia</taxon>
        <taxon>Lophotrochozoa</taxon>
        <taxon>Platyhelminthes</taxon>
        <taxon>Cestoda</taxon>
        <taxon>Eucestoda</taxon>
        <taxon>Cyclophyllidea</taxon>
        <taxon>Hymenolepididae</taxon>
        <taxon>Hymenolepis</taxon>
    </lineage>
</organism>
<dbReference type="FunFam" id="3.40.50.300:FF:000622">
    <property type="entry name" value="ATP-binding cassette sub-family G member 2"/>
    <property type="match status" value="1"/>
</dbReference>
<dbReference type="Pfam" id="PF01061">
    <property type="entry name" value="ABC2_membrane"/>
    <property type="match status" value="1"/>
</dbReference>
<feature type="transmembrane region" description="Helical" evidence="10">
    <location>
        <begin position="584"/>
        <end position="609"/>
    </location>
</feature>
<keyword evidence="3" id="KW-0813">Transport</keyword>
<evidence type="ECO:0000256" key="2">
    <source>
        <dbReference type="ARBA" id="ARBA00005814"/>
    </source>
</evidence>
<dbReference type="SUPFAM" id="SSF52540">
    <property type="entry name" value="P-loop containing nucleoside triphosphate hydrolases"/>
    <property type="match status" value="1"/>
</dbReference>
<feature type="transmembrane region" description="Helical" evidence="10">
    <location>
        <begin position="616"/>
        <end position="642"/>
    </location>
</feature>
<dbReference type="GO" id="GO:0016324">
    <property type="term" value="C:apical plasma membrane"/>
    <property type="evidence" value="ECO:0007669"/>
    <property type="project" value="UniProtKB-ARBA"/>
</dbReference>
<feature type="transmembrane region" description="Helical" evidence="10">
    <location>
        <begin position="715"/>
        <end position="736"/>
    </location>
</feature>
<dbReference type="EMBL" id="CABIJS010000697">
    <property type="protein sequence ID" value="VUZ55823.1"/>
    <property type="molecule type" value="Genomic_DNA"/>
</dbReference>
<evidence type="ECO:0000256" key="10">
    <source>
        <dbReference type="SAM" id="Phobius"/>
    </source>
</evidence>
<dbReference type="Pfam" id="PF19055">
    <property type="entry name" value="ABC2_membrane_7"/>
    <property type="match status" value="1"/>
</dbReference>
<dbReference type="PANTHER" id="PTHR48041">
    <property type="entry name" value="ABC TRANSPORTER G FAMILY MEMBER 28"/>
    <property type="match status" value="1"/>
</dbReference>
<proteinExistence type="inferred from homology"/>
<feature type="compositionally biased region" description="Low complexity" evidence="9">
    <location>
        <begin position="379"/>
        <end position="388"/>
    </location>
</feature>
<comment type="similarity">
    <text evidence="2">Belongs to the ABC transporter superfamily. ABCG family. Eye pigment precursor importer (TC 3.A.1.204) subfamily.</text>
</comment>
<evidence type="ECO:0000256" key="4">
    <source>
        <dbReference type="ARBA" id="ARBA00022692"/>
    </source>
</evidence>
<dbReference type="InterPro" id="IPR027417">
    <property type="entry name" value="P-loop_NTPase"/>
</dbReference>
<name>A0A564Z9W0_HYMDI</name>
<dbReference type="GO" id="GO:0008514">
    <property type="term" value="F:organic anion transmembrane transporter activity"/>
    <property type="evidence" value="ECO:0007669"/>
    <property type="project" value="UniProtKB-ARBA"/>
</dbReference>
<dbReference type="GO" id="GO:0015562">
    <property type="term" value="F:efflux transmembrane transporter activity"/>
    <property type="evidence" value="ECO:0007669"/>
    <property type="project" value="UniProtKB-ARBA"/>
</dbReference>
<dbReference type="PROSITE" id="PS50893">
    <property type="entry name" value="ABC_TRANSPORTER_2"/>
    <property type="match status" value="1"/>
</dbReference>
<evidence type="ECO:0000256" key="5">
    <source>
        <dbReference type="ARBA" id="ARBA00022741"/>
    </source>
</evidence>